<comment type="caution">
    <text evidence="1">The sequence shown here is derived from an EMBL/GenBank/DDBJ whole genome shotgun (WGS) entry which is preliminary data.</text>
</comment>
<evidence type="ECO:0000313" key="1">
    <source>
        <dbReference type="EMBL" id="KAJ2768061.1"/>
    </source>
</evidence>
<gene>
    <name evidence="1" type="ORF">IWQ57_003694</name>
</gene>
<reference evidence="1" key="1">
    <citation type="submission" date="2022-07" db="EMBL/GenBank/DDBJ databases">
        <title>Phylogenomic reconstructions and comparative analyses of Kickxellomycotina fungi.</title>
        <authorList>
            <person name="Reynolds N.K."/>
            <person name="Stajich J.E."/>
            <person name="Barry K."/>
            <person name="Grigoriev I.V."/>
            <person name="Crous P."/>
            <person name="Smith M.E."/>
        </authorList>
    </citation>
    <scope>NUCLEOTIDE SEQUENCE</scope>
    <source>
        <strain evidence="1">CBS 109366</strain>
    </source>
</reference>
<proteinExistence type="predicted"/>
<accession>A0ACC1JV30</accession>
<name>A0ACC1JV30_9FUNG</name>
<protein>
    <submittedName>
        <fullName evidence="1">Uncharacterized protein</fullName>
    </submittedName>
</protein>
<organism evidence="1 2">
    <name type="scientific">Coemansia nantahalensis</name>
    <dbReference type="NCBI Taxonomy" id="2789366"/>
    <lineage>
        <taxon>Eukaryota</taxon>
        <taxon>Fungi</taxon>
        <taxon>Fungi incertae sedis</taxon>
        <taxon>Zoopagomycota</taxon>
        <taxon>Kickxellomycotina</taxon>
        <taxon>Kickxellomycetes</taxon>
        <taxon>Kickxellales</taxon>
        <taxon>Kickxellaceae</taxon>
        <taxon>Coemansia</taxon>
    </lineage>
</organism>
<sequence>MEQASRRARQAADLEARQEWEAAAAAHAEAAELYRSIDTLSFDPVAVLTLTSLANRHVRWAESCRRETKREGLAYPNPRASVAPASSGDGDAGDAGPGGAQPGTPGGRAKGDGPEFEDFWQYMQNWLANPAAFTRPTVTPSSHGMDVLSSAHGVMESFYLVGPDPEQSAIIQTTASTTQRPSSPRGQPDGAGQTEPEAAVGTPEHNQAPLAPADGASAAVADRVQSTLAAENRRLVRLAQTLSERVRTLESAAHENSMLKSSIFNFREEFQRHANAVTLPAIREAEAETAAAASTAEERIRFLEEELQKAQQESAKQKAQVAKYRDRWERLKESAKRKRQQQELAAHEHRQGPAA</sequence>
<dbReference type="Proteomes" id="UP001140234">
    <property type="component" value="Unassembled WGS sequence"/>
</dbReference>
<keyword evidence="2" id="KW-1185">Reference proteome</keyword>
<dbReference type="EMBL" id="JANBUJ010001268">
    <property type="protein sequence ID" value="KAJ2768061.1"/>
    <property type="molecule type" value="Genomic_DNA"/>
</dbReference>
<evidence type="ECO:0000313" key="2">
    <source>
        <dbReference type="Proteomes" id="UP001140234"/>
    </source>
</evidence>